<organism evidence="4 5">
    <name type="scientific">Phytophthora aleatoria</name>
    <dbReference type="NCBI Taxonomy" id="2496075"/>
    <lineage>
        <taxon>Eukaryota</taxon>
        <taxon>Sar</taxon>
        <taxon>Stramenopiles</taxon>
        <taxon>Oomycota</taxon>
        <taxon>Peronosporomycetes</taxon>
        <taxon>Peronosporales</taxon>
        <taxon>Peronosporaceae</taxon>
        <taxon>Phytophthora</taxon>
    </lineage>
</organism>
<evidence type="ECO:0000256" key="2">
    <source>
        <dbReference type="SAM" id="MobiDB-lite"/>
    </source>
</evidence>
<sequence>MAPSYRLGDAWFVVSCGWWQRVVERGDTPIDSRIRNADIVDAKRSCRCCSRSILQPNLLEDVDYRLVSERVWSALSMEFGYDWSVRREVVAMGRRLGVDVYPSGLEERATGHGHIPNSEAPAAAVQTPPSSPVREEWTAEKLEQWRSELKLEQIVDALDTDSRWYEARIVDITDARVKVHYRGWSVKWDEWLSRTSPRLMPSHSKVSNWRKFQANDEVQVGEARPGKKRMLWRDGRASVKRHSCSMAALEPDTEGSRGDAGASWALPDWEEYSEAASSSFIGDWSDVEADVSLDTASSVASTEHQRVYRIQRARGGFLEEKQRGLRELHSLYTRRRLEESSEGLSSVRSSANWLQPAPCVSPRVPENPLSPVSKQEEKLVENELLAQQSEISAELQAVRRQLRDFQDKWKKTVEAKAGETESSEASTVQSSWSSPIPVKQECKAAQEIAVQTERDERESAVTQWLLLLTQKLETLAKKCAHEPTQNFQASMAYLTGVWGSNNDARKLSEESREVNNDSGEADEAPTLSSWHVGRELKAAVPLEVAEQFLELEHAIACVSTAVEQRERRQMTNFDRAIQQVQGFHQERMQRVVDESLEELKLVRGRYKKKEALLEDELRAANKEIEQWKQTAAEAEHRKKLDRESLEFQLSAAKEQHDHICRRYEDGLAQLKTKLEVVRAERKQVVSQHRDTHEVIAQAKEGAVALERQCQALKKQQERAKELHDREDKQALVETIEKLKTSQQADIKELEARVRGEIDQHVIPEKLVSLEKQHQEAVALHSSRRALPFCSERSKSQNASQNFCLVLETFTNEPISATDEAPPALDSSPFTSIGGAVASHSIATKLHIFLPLALQSTSWQCIISSNTPVIDEP</sequence>
<keyword evidence="5" id="KW-1185">Reference proteome</keyword>
<keyword evidence="1" id="KW-0175">Coiled coil</keyword>
<dbReference type="InterPro" id="IPR006615">
    <property type="entry name" value="Pept_C19_DUSP"/>
</dbReference>
<accession>A0A8J5J365</accession>
<proteinExistence type="predicted"/>
<feature type="domain" description="DUSP" evidence="3">
    <location>
        <begin position="1"/>
        <end position="90"/>
    </location>
</feature>
<dbReference type="GO" id="GO:0004843">
    <property type="term" value="F:cysteine-type deubiquitinase activity"/>
    <property type="evidence" value="ECO:0007669"/>
    <property type="project" value="InterPro"/>
</dbReference>
<protein>
    <recommendedName>
        <fullName evidence="3">DUSP domain-containing protein</fullName>
    </recommendedName>
</protein>
<dbReference type="AlphaFoldDB" id="A0A8J5J365"/>
<gene>
    <name evidence="4" type="ORF">JG688_00004557</name>
</gene>
<dbReference type="Proteomes" id="UP000709295">
    <property type="component" value="Unassembled WGS sequence"/>
</dbReference>
<name>A0A8J5J365_9STRA</name>
<evidence type="ECO:0000313" key="5">
    <source>
        <dbReference type="Proteomes" id="UP000709295"/>
    </source>
</evidence>
<evidence type="ECO:0000256" key="1">
    <source>
        <dbReference type="SAM" id="Coils"/>
    </source>
</evidence>
<dbReference type="CDD" id="cd20104">
    <property type="entry name" value="MBT_PHF20L1-like"/>
    <property type="match status" value="1"/>
</dbReference>
<feature type="region of interest" description="Disordered" evidence="2">
    <location>
        <begin position="506"/>
        <end position="526"/>
    </location>
</feature>
<feature type="compositionally biased region" description="Basic and acidic residues" evidence="2">
    <location>
        <begin position="506"/>
        <end position="515"/>
    </location>
</feature>
<evidence type="ECO:0000259" key="3">
    <source>
        <dbReference type="PROSITE" id="PS51283"/>
    </source>
</evidence>
<feature type="coiled-coil region" evidence="1">
    <location>
        <begin position="596"/>
        <end position="752"/>
    </location>
</feature>
<dbReference type="Pfam" id="PF06337">
    <property type="entry name" value="DUSP"/>
    <property type="match status" value="1"/>
</dbReference>
<reference evidence="4" key="1">
    <citation type="submission" date="2021-01" db="EMBL/GenBank/DDBJ databases">
        <title>Phytophthora aleatoria, a newly-described species from Pinus radiata is distinct from Phytophthora cactorum isolates based on comparative genomics.</title>
        <authorList>
            <person name="Mcdougal R."/>
            <person name="Panda P."/>
            <person name="Williams N."/>
            <person name="Studholme D.J."/>
        </authorList>
    </citation>
    <scope>NUCLEOTIDE SEQUENCE</scope>
    <source>
        <strain evidence="4">NZFS 4037</strain>
    </source>
</reference>
<dbReference type="EMBL" id="JAENGY010000164">
    <property type="protein sequence ID" value="KAG6971134.1"/>
    <property type="molecule type" value="Genomic_DNA"/>
</dbReference>
<dbReference type="PROSITE" id="PS51283">
    <property type="entry name" value="DUSP"/>
    <property type="match status" value="1"/>
</dbReference>
<evidence type="ECO:0000313" key="4">
    <source>
        <dbReference type="EMBL" id="KAG6971134.1"/>
    </source>
</evidence>
<comment type="caution">
    <text evidence="4">The sequence shown here is derived from an EMBL/GenBank/DDBJ whole genome shotgun (WGS) entry which is preliminary data.</text>
</comment>